<evidence type="ECO:0000256" key="9">
    <source>
        <dbReference type="SAM" id="MobiDB-lite"/>
    </source>
</evidence>
<dbReference type="PROSITE" id="PS00108">
    <property type="entry name" value="PROTEIN_KINASE_ST"/>
    <property type="match status" value="1"/>
</dbReference>
<evidence type="ECO:0000256" key="1">
    <source>
        <dbReference type="ARBA" id="ARBA00022527"/>
    </source>
</evidence>
<dbReference type="PANTHER" id="PTHR24350">
    <property type="entry name" value="SERINE/THREONINE-PROTEIN KINASE IAL-RELATED"/>
    <property type="match status" value="1"/>
</dbReference>
<protein>
    <recommendedName>
        <fullName evidence="10">Protein kinase domain-containing protein</fullName>
    </recommendedName>
</protein>
<keyword evidence="12" id="KW-1185">Reference proteome</keyword>
<dbReference type="GO" id="GO:0004674">
    <property type="term" value="F:protein serine/threonine kinase activity"/>
    <property type="evidence" value="ECO:0007669"/>
    <property type="project" value="UniProtKB-KW"/>
</dbReference>
<feature type="region of interest" description="Disordered" evidence="9">
    <location>
        <begin position="142"/>
        <end position="185"/>
    </location>
</feature>
<feature type="binding site" evidence="7">
    <location>
        <position position="290"/>
    </location>
    <ligand>
        <name>ATP</name>
        <dbReference type="ChEBI" id="CHEBI:30616"/>
    </ligand>
</feature>
<feature type="domain" description="Protein kinase" evidence="10">
    <location>
        <begin position="259"/>
        <end position="533"/>
    </location>
</feature>
<dbReference type="SUPFAM" id="SSF56112">
    <property type="entry name" value="Protein kinase-like (PK-like)"/>
    <property type="match status" value="1"/>
</dbReference>
<dbReference type="SMART" id="SM00220">
    <property type="entry name" value="S_TKc"/>
    <property type="match status" value="1"/>
</dbReference>
<evidence type="ECO:0000256" key="5">
    <source>
        <dbReference type="ARBA" id="ARBA00022840"/>
    </source>
</evidence>
<dbReference type="PROSITE" id="PS50011">
    <property type="entry name" value="PROTEIN_KINASE_DOM"/>
    <property type="match status" value="1"/>
</dbReference>
<proteinExistence type="predicted"/>
<feature type="region of interest" description="Disordered" evidence="9">
    <location>
        <begin position="1"/>
        <end position="46"/>
    </location>
</feature>
<evidence type="ECO:0000256" key="3">
    <source>
        <dbReference type="ARBA" id="ARBA00022741"/>
    </source>
</evidence>
<evidence type="ECO:0000256" key="6">
    <source>
        <dbReference type="PIRSR" id="PIRSR630616-1"/>
    </source>
</evidence>
<evidence type="ECO:0000313" key="12">
    <source>
        <dbReference type="Proteomes" id="UP001465755"/>
    </source>
</evidence>
<sequence>MEGVAGSGRGSGTPPLPETKRAWAPYGNASPQKNDNAHPSCVPVVPSGRASALVSSSLALLSRRTPPPAASYGAGTMRAQAPHGQLDSLLGDKSSRAMMGPDGDTSMPPHIPSSASVRHAAWGSAAPGARIMSADAPYGQLGPSEVNILPPSDDRGSRPKGGIGLHSTRNRNRSSSSSKSNSSSVIVASSKGPACLVGTMEEEASQSHIQTAVGGSCAHCQVSAVSGVHHMPLLGLQATLTDLQAPQEGWCRHDFEYVKELGRTLTRHGEPKVLVTLQREKRTGHLIALKAVDVSLLNWRDQDQLEREVAIHQQLRHPHILRLYGHFFEEGKQYMVLEYAQQGDLFGQLYDQDDNGDELLRPCDEVTAARYIGSLAQALQYCLAESVWHRDIKAENVLVMEDGTLKLADFGATRRSRARRQTYAGTAQYMAPEMRNADSETRLTAETYTESVDWWSMGVLLYELLVAHVPFAILKTDNALNNINDFLADPDAVLLYPDSPRVSDAAKRLVSKLLRADPEQRISPAAVLSDPWIQQGFLDGHDRSSAAGAPAVKSVAIATTPAATSSSSAEPHVGPTGVSSALVAGTASWSHSNSIVPGHGCPSSS</sequence>
<keyword evidence="4" id="KW-0418">Kinase</keyword>
<dbReference type="GO" id="GO:0005524">
    <property type="term" value="F:ATP binding"/>
    <property type="evidence" value="ECO:0007669"/>
    <property type="project" value="UniProtKB-KW"/>
</dbReference>
<accession>A0AAW1P7P1</accession>
<evidence type="ECO:0000256" key="4">
    <source>
        <dbReference type="ARBA" id="ARBA00022777"/>
    </source>
</evidence>
<feature type="binding site" evidence="7">
    <location>
        <begin position="395"/>
        <end position="396"/>
    </location>
    <ligand>
        <name>ATP</name>
        <dbReference type="ChEBI" id="CHEBI:30616"/>
    </ligand>
</feature>
<dbReference type="EMBL" id="JALJOQ010000042">
    <property type="protein sequence ID" value="KAK9805725.1"/>
    <property type="molecule type" value="Genomic_DNA"/>
</dbReference>
<evidence type="ECO:0000313" key="11">
    <source>
        <dbReference type="EMBL" id="KAK9805725.1"/>
    </source>
</evidence>
<keyword evidence="5 7" id="KW-0067">ATP-binding</keyword>
<feature type="compositionally biased region" description="Gly residues" evidence="9">
    <location>
        <begin position="1"/>
        <end position="11"/>
    </location>
</feature>
<feature type="compositionally biased region" description="Low complexity" evidence="9">
    <location>
        <begin position="173"/>
        <end position="184"/>
    </location>
</feature>
<dbReference type="InterPro" id="IPR000719">
    <property type="entry name" value="Prot_kinase_dom"/>
</dbReference>
<feature type="region of interest" description="Disordered" evidence="9">
    <location>
        <begin position="58"/>
        <end position="114"/>
    </location>
</feature>
<dbReference type="Gene3D" id="1.10.510.10">
    <property type="entry name" value="Transferase(Phosphotransferase) domain 1"/>
    <property type="match status" value="1"/>
</dbReference>
<comment type="caution">
    <text evidence="11">The sequence shown here is derived from an EMBL/GenBank/DDBJ whole genome shotgun (WGS) entry which is preliminary data.</text>
</comment>
<evidence type="ECO:0000256" key="2">
    <source>
        <dbReference type="ARBA" id="ARBA00022679"/>
    </source>
</evidence>
<dbReference type="AlphaFoldDB" id="A0AAW1P7P1"/>
<organism evidence="11 12">
    <name type="scientific">Symbiochloris irregularis</name>
    <dbReference type="NCBI Taxonomy" id="706552"/>
    <lineage>
        <taxon>Eukaryota</taxon>
        <taxon>Viridiplantae</taxon>
        <taxon>Chlorophyta</taxon>
        <taxon>core chlorophytes</taxon>
        <taxon>Trebouxiophyceae</taxon>
        <taxon>Trebouxiales</taxon>
        <taxon>Trebouxiaceae</taxon>
        <taxon>Symbiochloris</taxon>
    </lineage>
</organism>
<keyword evidence="1" id="KW-0723">Serine/threonine-protein kinase</keyword>
<reference evidence="11 12" key="1">
    <citation type="journal article" date="2024" name="Nat. Commun.">
        <title>Phylogenomics reveals the evolutionary origins of lichenization in chlorophyte algae.</title>
        <authorList>
            <person name="Puginier C."/>
            <person name="Libourel C."/>
            <person name="Otte J."/>
            <person name="Skaloud P."/>
            <person name="Haon M."/>
            <person name="Grisel S."/>
            <person name="Petersen M."/>
            <person name="Berrin J.G."/>
            <person name="Delaux P.M."/>
            <person name="Dal Grande F."/>
            <person name="Keller J."/>
        </authorList>
    </citation>
    <scope>NUCLEOTIDE SEQUENCE [LARGE SCALE GENOMIC DNA]</scope>
    <source>
        <strain evidence="11 12">SAG 2036</strain>
    </source>
</reference>
<keyword evidence="2" id="KW-0808">Transferase</keyword>
<feature type="binding site" evidence="7">
    <location>
        <position position="409"/>
    </location>
    <ligand>
        <name>ATP</name>
        <dbReference type="ChEBI" id="CHEBI:30616"/>
    </ligand>
</feature>
<evidence type="ECO:0000259" key="10">
    <source>
        <dbReference type="PROSITE" id="PS50011"/>
    </source>
</evidence>
<gene>
    <name evidence="11" type="ORF">WJX73_002382</name>
</gene>
<evidence type="ECO:0000256" key="8">
    <source>
        <dbReference type="PIRSR" id="PIRSR630616-3"/>
    </source>
</evidence>
<feature type="binding site" evidence="7">
    <location>
        <begin position="338"/>
        <end position="340"/>
    </location>
    <ligand>
        <name>ATP</name>
        <dbReference type="ChEBI" id="CHEBI:30616"/>
    </ligand>
</feature>
<dbReference type="InterPro" id="IPR011009">
    <property type="entry name" value="Kinase-like_dom_sf"/>
</dbReference>
<feature type="active site" description="Proton acceptor" evidence="6">
    <location>
        <position position="391"/>
    </location>
</feature>
<keyword evidence="3 7" id="KW-0547">Nucleotide-binding</keyword>
<dbReference type="InterPro" id="IPR030616">
    <property type="entry name" value="Aur-like"/>
</dbReference>
<dbReference type="Proteomes" id="UP001465755">
    <property type="component" value="Unassembled WGS sequence"/>
</dbReference>
<dbReference type="Pfam" id="PF00069">
    <property type="entry name" value="Pkinase"/>
    <property type="match status" value="1"/>
</dbReference>
<dbReference type="InterPro" id="IPR008271">
    <property type="entry name" value="Ser/Thr_kinase_AS"/>
</dbReference>
<feature type="cross-link" description="Glycyl lysine isopeptide (Lys-Gly) (interchain with G-Cter in SUMO2)" evidence="8">
    <location>
        <position position="393"/>
    </location>
</feature>
<name>A0AAW1P7P1_9CHLO</name>
<feature type="binding site" evidence="7">
    <location>
        <position position="267"/>
    </location>
    <ligand>
        <name>ATP</name>
        <dbReference type="ChEBI" id="CHEBI:30616"/>
    </ligand>
</feature>
<evidence type="ECO:0000256" key="7">
    <source>
        <dbReference type="PIRSR" id="PIRSR630616-2"/>
    </source>
</evidence>